<keyword evidence="1" id="KW-0472">Membrane</keyword>
<dbReference type="EMBL" id="AFGF01000280">
    <property type="protein sequence ID" value="EGO61850.1"/>
    <property type="molecule type" value="Genomic_DNA"/>
</dbReference>
<evidence type="ECO:0000313" key="3">
    <source>
        <dbReference type="Proteomes" id="UP000003240"/>
    </source>
</evidence>
<gene>
    <name evidence="2" type="ORF">ALO_21459</name>
</gene>
<comment type="caution">
    <text evidence="2">The sequence shown here is derived from an EMBL/GenBank/DDBJ whole genome shotgun (WGS) entry which is preliminary data.</text>
</comment>
<dbReference type="RefSeq" id="WP_004099991.1">
    <property type="nucleotide sequence ID" value="NZ_AFGF01000280.1"/>
</dbReference>
<dbReference type="eggNOG" id="ENOG5032YVX">
    <property type="taxonomic scope" value="Bacteria"/>
</dbReference>
<accession>F7NQ91</accession>
<dbReference type="PANTHER" id="PTHR36443">
    <property type="entry name" value="BSR5223 PROTEIN"/>
    <property type="match status" value="1"/>
</dbReference>
<reference evidence="2 3" key="1">
    <citation type="journal article" date="2011" name="EMBO J.">
        <title>Structural diversity of bacterial flagellar motors.</title>
        <authorList>
            <person name="Chen S."/>
            <person name="Beeby M."/>
            <person name="Murphy G.E."/>
            <person name="Leadbetter J.R."/>
            <person name="Hendrixson D.R."/>
            <person name="Briegel A."/>
            <person name="Li Z."/>
            <person name="Shi J."/>
            <person name="Tocheva E.I."/>
            <person name="Muller A."/>
            <person name="Dobro M.J."/>
            <person name="Jensen G.J."/>
        </authorList>
    </citation>
    <scope>NUCLEOTIDE SEQUENCE [LARGE SCALE GENOMIC DNA]</scope>
    <source>
        <strain evidence="2 3">DSM 6540</strain>
    </source>
</reference>
<evidence type="ECO:0000313" key="2">
    <source>
        <dbReference type="EMBL" id="EGO61850.1"/>
    </source>
</evidence>
<dbReference type="STRING" id="1009370.ALO_21459"/>
<dbReference type="PANTHER" id="PTHR36443:SF1">
    <property type="entry name" value="BSR5223 PROTEIN"/>
    <property type="match status" value="1"/>
</dbReference>
<keyword evidence="3" id="KW-1185">Reference proteome</keyword>
<keyword evidence="1" id="KW-0812">Transmembrane</keyword>
<name>F7NQ91_9FIRM</name>
<dbReference type="Pfam" id="PF11146">
    <property type="entry name" value="DUF2905"/>
    <property type="match status" value="1"/>
</dbReference>
<organism evidence="2 3">
    <name type="scientific">Acetonema longum DSM 6540</name>
    <dbReference type="NCBI Taxonomy" id="1009370"/>
    <lineage>
        <taxon>Bacteria</taxon>
        <taxon>Bacillati</taxon>
        <taxon>Bacillota</taxon>
        <taxon>Negativicutes</taxon>
        <taxon>Acetonemataceae</taxon>
        <taxon>Acetonema</taxon>
    </lineage>
</organism>
<keyword evidence="1" id="KW-1133">Transmembrane helix</keyword>
<protein>
    <recommendedName>
        <fullName evidence="4">DUF2905 domain-containing protein</fullName>
    </recommendedName>
</protein>
<sequence>MFGFDSWGKTLMLIGVLLLVTGAIMHFGGKWIPFGRMPGDFHWEKGNFSFHFPLVTSLLLSIILTILLNLFFRR</sequence>
<dbReference type="AlphaFoldDB" id="F7NQ91"/>
<proteinExistence type="predicted"/>
<feature type="transmembrane region" description="Helical" evidence="1">
    <location>
        <begin position="12"/>
        <end position="32"/>
    </location>
</feature>
<evidence type="ECO:0000256" key="1">
    <source>
        <dbReference type="SAM" id="Phobius"/>
    </source>
</evidence>
<feature type="transmembrane region" description="Helical" evidence="1">
    <location>
        <begin position="52"/>
        <end position="72"/>
    </location>
</feature>
<dbReference type="Proteomes" id="UP000003240">
    <property type="component" value="Unassembled WGS sequence"/>
</dbReference>
<evidence type="ECO:0008006" key="4">
    <source>
        <dbReference type="Google" id="ProtNLM"/>
    </source>
</evidence>
<dbReference type="InterPro" id="IPR021320">
    <property type="entry name" value="DUF2905"/>
</dbReference>